<dbReference type="Pfam" id="PF07238">
    <property type="entry name" value="PilZ"/>
    <property type="match status" value="1"/>
</dbReference>
<evidence type="ECO:0000259" key="1">
    <source>
        <dbReference type="Pfam" id="PF07238"/>
    </source>
</evidence>
<keyword evidence="3" id="KW-1185">Reference proteome</keyword>
<dbReference type="Gene3D" id="2.40.10.220">
    <property type="entry name" value="predicted glycosyltransferase like domains"/>
    <property type="match status" value="1"/>
</dbReference>
<name>A0A6H2DIF6_9SPHN</name>
<organism evidence="2 3">
    <name type="scientific">Parasphingorhabdus halotolerans</name>
    <dbReference type="NCBI Taxonomy" id="2725558"/>
    <lineage>
        <taxon>Bacteria</taxon>
        <taxon>Pseudomonadati</taxon>
        <taxon>Pseudomonadota</taxon>
        <taxon>Alphaproteobacteria</taxon>
        <taxon>Sphingomonadales</taxon>
        <taxon>Sphingomonadaceae</taxon>
        <taxon>Parasphingorhabdus</taxon>
    </lineage>
</organism>
<dbReference type="SUPFAM" id="SSF141371">
    <property type="entry name" value="PilZ domain-like"/>
    <property type="match status" value="1"/>
</dbReference>
<protein>
    <submittedName>
        <fullName evidence="2">PilZ domain-containing protein</fullName>
    </submittedName>
</protein>
<evidence type="ECO:0000313" key="2">
    <source>
        <dbReference type="EMBL" id="QJB68170.1"/>
    </source>
</evidence>
<dbReference type="KEGG" id="phao:HF685_01675"/>
<dbReference type="RefSeq" id="WP_168818014.1">
    <property type="nucleotide sequence ID" value="NZ_CP051217.1"/>
</dbReference>
<dbReference type="GO" id="GO:0035438">
    <property type="term" value="F:cyclic-di-GMP binding"/>
    <property type="evidence" value="ECO:0007669"/>
    <property type="project" value="InterPro"/>
</dbReference>
<sequence length="106" mass="11893">MTSAINHATPDPRRATRFPVDFDTICETRKDGEFAGKITNISAHGCQLVHEVPLEKGDRVVVRLPIAGRIEAFLVWSHNGRSGFEFERVIREADFAVMVDKIVTVE</sequence>
<gene>
    <name evidence="2" type="ORF">HF685_01675</name>
</gene>
<reference evidence="2 3" key="1">
    <citation type="submission" date="2020-04" db="EMBL/GenBank/DDBJ databases">
        <title>Genome sequence for Sphingorhabdus sp. strain M1.</title>
        <authorList>
            <person name="Park S.-J."/>
        </authorList>
    </citation>
    <scope>NUCLEOTIDE SEQUENCE [LARGE SCALE GENOMIC DNA]</scope>
    <source>
        <strain evidence="2 3">JK6</strain>
    </source>
</reference>
<dbReference type="InterPro" id="IPR009875">
    <property type="entry name" value="PilZ_domain"/>
</dbReference>
<dbReference type="AlphaFoldDB" id="A0A6H2DIF6"/>
<feature type="domain" description="PilZ" evidence="1">
    <location>
        <begin position="13"/>
        <end position="94"/>
    </location>
</feature>
<proteinExistence type="predicted"/>
<accession>A0A6H2DIF6</accession>
<evidence type="ECO:0000313" key="3">
    <source>
        <dbReference type="Proteomes" id="UP000501600"/>
    </source>
</evidence>
<dbReference type="EMBL" id="CP051217">
    <property type="protein sequence ID" value="QJB68170.1"/>
    <property type="molecule type" value="Genomic_DNA"/>
</dbReference>
<dbReference type="Proteomes" id="UP000501600">
    <property type="component" value="Chromosome"/>
</dbReference>